<evidence type="ECO:0000259" key="5">
    <source>
        <dbReference type="PROSITE" id="PS51192"/>
    </source>
</evidence>
<dbReference type="Gene3D" id="3.40.50.300">
    <property type="entry name" value="P-loop containing nucleotide triphosphate hydrolases"/>
    <property type="match status" value="1"/>
</dbReference>
<keyword evidence="4" id="KW-0067">ATP-binding</keyword>
<evidence type="ECO:0000259" key="6">
    <source>
        <dbReference type="PROSITE" id="PS51194"/>
    </source>
</evidence>
<proteinExistence type="predicted"/>
<dbReference type="Pfam" id="PF00271">
    <property type="entry name" value="Helicase_C"/>
    <property type="match status" value="1"/>
</dbReference>
<dbReference type="SMART" id="SM00490">
    <property type="entry name" value="HELICc"/>
    <property type="match status" value="1"/>
</dbReference>
<evidence type="ECO:0008006" key="9">
    <source>
        <dbReference type="Google" id="ProtNLM"/>
    </source>
</evidence>
<feature type="domain" description="Helicase C-terminal" evidence="6">
    <location>
        <begin position="397"/>
        <end position="561"/>
    </location>
</feature>
<dbReference type="Gene3D" id="3.40.50.10810">
    <property type="entry name" value="Tandem AAA-ATPase domain"/>
    <property type="match status" value="1"/>
</dbReference>
<dbReference type="OrthoDB" id="6396at2157"/>
<dbReference type="GO" id="GO:0005524">
    <property type="term" value="F:ATP binding"/>
    <property type="evidence" value="ECO:0007669"/>
    <property type="project" value="UniProtKB-KW"/>
</dbReference>
<reference evidence="8" key="1">
    <citation type="submission" date="2016-03" db="EMBL/GenBank/DDBJ databases">
        <authorList>
            <person name="Oger P.M."/>
        </authorList>
    </citation>
    <scope>NUCLEOTIDE SEQUENCE [LARGE SCALE GENOMIC DNA]</scope>
    <source>
        <strain evidence="8">OG-1</strain>
    </source>
</reference>
<protein>
    <recommendedName>
        <fullName evidence="9">Helicase</fullName>
    </recommendedName>
</protein>
<dbReference type="InterPro" id="IPR027417">
    <property type="entry name" value="P-loop_NTPase"/>
</dbReference>
<name>A0A142CV81_9EURY</name>
<dbReference type="PROSITE" id="PS51192">
    <property type="entry name" value="HELICASE_ATP_BIND_1"/>
    <property type="match status" value="1"/>
</dbReference>
<keyword evidence="1" id="KW-0547">Nucleotide-binding</keyword>
<evidence type="ECO:0000256" key="3">
    <source>
        <dbReference type="ARBA" id="ARBA00022806"/>
    </source>
</evidence>
<dbReference type="GO" id="GO:0016787">
    <property type="term" value="F:hydrolase activity"/>
    <property type="evidence" value="ECO:0007669"/>
    <property type="project" value="UniProtKB-KW"/>
</dbReference>
<evidence type="ECO:0000256" key="1">
    <source>
        <dbReference type="ARBA" id="ARBA00022741"/>
    </source>
</evidence>
<dbReference type="SMART" id="SM00487">
    <property type="entry name" value="DEXDc"/>
    <property type="match status" value="1"/>
</dbReference>
<keyword evidence="2" id="KW-0378">Hydrolase</keyword>
<evidence type="ECO:0000256" key="2">
    <source>
        <dbReference type="ARBA" id="ARBA00022801"/>
    </source>
</evidence>
<dbReference type="InterPro" id="IPR024975">
    <property type="entry name" value="NOV_C"/>
</dbReference>
<dbReference type="STRING" id="53952.A0127_05625"/>
<evidence type="ECO:0000256" key="4">
    <source>
        <dbReference type="ARBA" id="ARBA00022840"/>
    </source>
</evidence>
<dbReference type="InterPro" id="IPR014001">
    <property type="entry name" value="Helicase_ATP-bd"/>
</dbReference>
<dbReference type="InterPro" id="IPR038718">
    <property type="entry name" value="SNF2-like_sf"/>
</dbReference>
<dbReference type="AlphaFoldDB" id="A0A142CV81"/>
<dbReference type="CDD" id="cd18793">
    <property type="entry name" value="SF2_C_SNF"/>
    <property type="match status" value="1"/>
</dbReference>
<dbReference type="InterPro" id="IPR001650">
    <property type="entry name" value="Helicase_C-like"/>
</dbReference>
<accession>A0A142CV81</accession>
<dbReference type="CDD" id="cd18011">
    <property type="entry name" value="DEXDc_RapA"/>
    <property type="match status" value="1"/>
</dbReference>
<dbReference type="Proteomes" id="UP000073604">
    <property type="component" value="Chromosome"/>
</dbReference>
<sequence>MDLSEKIKEALLREVLIHNPALFYTSLRSPMGPPITPFKHQFQPLYHAMVTRPVRILIADEIGLGKTIQALAIARYLELRGEAKRILVLTPKILREQWKHEIRRVGGRPNVIRNGSEVERALRNTADHYTVVSIDLAKRSPHREKFLDIDWDLVIVDEVHNVTLGTQRYKFVKDLIKRRGKNLNVVFLSATPHRGDSKDYLARLALLDTTLTKDYQKLDKPAFYRKTRDTLVLRRTKKVVNELEGYEVFKKCYFGAVVVDISDVERAFFNELDHVLSEMLKNAEENSPVALLAVLVRKRASSSYEAAVKTLTKIAESANSGRRGSAQKVKEYVEKVFGLGYDEIELEDFDEIDDFVNRIIDEYAAFLDKRQVMALERILRLGEQIRDNDSKLKMVAEIAAYHIKQGEKVILFTEFKDTLDYLRRNLPKVLAEEHGLELGSNEISVLYGGMGSNEVDSEMEKFEKSGKLLISTDVASEGLNLQIASVVINYEAPWSPIKLEQRVGRVWRLSQTRETKAYTLFLAAETDLYVLENLYRKIMNITEAIGSGPRLGRPVFGKQMLEGDFEALWKEDAEGSGSLEEQPSEFELVVASIKRELSGYAGAIIRTLKNLRRNLERVIPADTSKQVREELQGILNPEEFELEHVNEVLRRYLTEVLDKRDVPDISRLLFGVVKNGLDDLEPVRIGVKGLDGVEHIYLVRVIDPESGSDLHRYPVLVRMRNGRWELLYGIKLLEHLVELFSREFVIMGRPKPNIENFTVTGQLMKLAREGLYSIHSKYRDYESAFTRGRLKRGRLFKNIKIEVGNVLMQVEGVSERAFNLMKYVPGEILDIYGLSEDDVEAPTGEYERLMERNFVPLEDILRSEKKAMEIIIELEKRRLENQYGPDGEWKVEDVSLHEHYDIRVVEPSGEKYIEVKGHKPLLLNAEITPAEYEFAVRHKDQYWIYIVANLGGKKPVILKIFRPFESDTQIYAVIDGKDVDITGTVGIDVKTKVRRVLKVI</sequence>
<feature type="domain" description="Helicase ATP-binding" evidence="5">
    <location>
        <begin position="47"/>
        <end position="210"/>
    </location>
</feature>
<keyword evidence="8" id="KW-1185">Reference proteome</keyword>
<evidence type="ECO:0000313" key="7">
    <source>
        <dbReference type="EMBL" id="AMQ18683.1"/>
    </source>
</evidence>
<dbReference type="EMBL" id="CP014750">
    <property type="protein sequence ID" value="AMQ18683.1"/>
    <property type="molecule type" value="Genomic_DNA"/>
</dbReference>
<gene>
    <name evidence="7" type="ORF">A0127_05625</name>
</gene>
<dbReference type="PANTHER" id="PTHR45766">
    <property type="entry name" value="DNA ANNEALING HELICASE AND ENDONUCLEASE ZRANB3 FAMILY MEMBER"/>
    <property type="match status" value="1"/>
</dbReference>
<dbReference type="InterPro" id="IPR049730">
    <property type="entry name" value="SNF2/RAD54-like_C"/>
</dbReference>
<keyword evidence="3" id="KW-0347">Helicase</keyword>
<dbReference type="SUPFAM" id="SSF52540">
    <property type="entry name" value="P-loop containing nucleoside triphosphate hydrolases"/>
    <property type="match status" value="2"/>
</dbReference>
<dbReference type="Pfam" id="PF13020">
    <property type="entry name" value="NOV_C"/>
    <property type="match status" value="1"/>
</dbReference>
<evidence type="ECO:0000313" key="8">
    <source>
        <dbReference type="Proteomes" id="UP000073604"/>
    </source>
</evidence>
<dbReference type="InterPro" id="IPR057342">
    <property type="entry name" value="DEXDc_RapA"/>
</dbReference>
<dbReference type="GO" id="GO:0004386">
    <property type="term" value="F:helicase activity"/>
    <property type="evidence" value="ECO:0007669"/>
    <property type="project" value="UniProtKB-KW"/>
</dbReference>
<dbReference type="PANTHER" id="PTHR45766:SF6">
    <property type="entry name" value="SWI_SNF-RELATED MATRIX-ASSOCIATED ACTIN-DEPENDENT REGULATOR OF CHROMATIN SUBFAMILY A-LIKE PROTEIN 1"/>
    <property type="match status" value="1"/>
</dbReference>
<dbReference type="KEGG" id="tpep:A0127_05625"/>
<organism evidence="7 8">
    <name type="scientific">Thermococcus peptonophilus</name>
    <dbReference type="NCBI Taxonomy" id="53952"/>
    <lineage>
        <taxon>Archaea</taxon>
        <taxon>Methanobacteriati</taxon>
        <taxon>Methanobacteriota</taxon>
        <taxon>Thermococci</taxon>
        <taxon>Thermococcales</taxon>
        <taxon>Thermococcaceae</taxon>
        <taxon>Thermococcus</taxon>
    </lineage>
</organism>
<dbReference type="PROSITE" id="PS51194">
    <property type="entry name" value="HELICASE_CTER"/>
    <property type="match status" value="1"/>
</dbReference>
<dbReference type="Pfam" id="PF00176">
    <property type="entry name" value="SNF2-rel_dom"/>
    <property type="match status" value="1"/>
</dbReference>
<dbReference type="GO" id="GO:0140097">
    <property type="term" value="F:catalytic activity, acting on DNA"/>
    <property type="evidence" value="ECO:0007669"/>
    <property type="project" value="UniProtKB-ARBA"/>
</dbReference>
<dbReference type="InterPro" id="IPR000330">
    <property type="entry name" value="SNF2_N"/>
</dbReference>